<dbReference type="Proteomes" id="UP000490939">
    <property type="component" value="Unassembled WGS sequence"/>
</dbReference>
<name>A0A8H3VPD8_VENIN</name>
<protein>
    <recommendedName>
        <fullName evidence="9">Ankyrin</fullName>
    </recommendedName>
</protein>
<keyword evidence="2 3" id="KW-0040">ANK repeat</keyword>
<dbReference type="AlphaFoldDB" id="A0A8H3VPD8"/>
<keyword evidence="1" id="KW-0677">Repeat</keyword>
<evidence type="ECO:0000256" key="4">
    <source>
        <dbReference type="SAM" id="MobiDB-lite"/>
    </source>
</evidence>
<dbReference type="InterPro" id="IPR036770">
    <property type="entry name" value="Ankyrin_rpt-contain_sf"/>
</dbReference>
<dbReference type="PRINTS" id="PR01415">
    <property type="entry name" value="ANKYRIN"/>
</dbReference>
<feature type="compositionally biased region" description="Pro residues" evidence="4">
    <location>
        <begin position="1"/>
        <end position="18"/>
    </location>
</feature>
<dbReference type="PROSITE" id="PS50297">
    <property type="entry name" value="ANK_REP_REGION"/>
    <property type="match status" value="2"/>
</dbReference>
<evidence type="ECO:0000313" key="6">
    <source>
        <dbReference type="EMBL" id="KAE9992924.1"/>
    </source>
</evidence>
<evidence type="ECO:0000313" key="8">
    <source>
        <dbReference type="Proteomes" id="UP000490939"/>
    </source>
</evidence>
<organism evidence="6 8">
    <name type="scientific">Venturia inaequalis</name>
    <name type="common">Apple scab fungus</name>
    <dbReference type="NCBI Taxonomy" id="5025"/>
    <lineage>
        <taxon>Eukaryota</taxon>
        <taxon>Fungi</taxon>
        <taxon>Dikarya</taxon>
        <taxon>Ascomycota</taxon>
        <taxon>Pezizomycotina</taxon>
        <taxon>Dothideomycetes</taxon>
        <taxon>Pleosporomycetidae</taxon>
        <taxon>Venturiales</taxon>
        <taxon>Venturiaceae</taxon>
        <taxon>Venturia</taxon>
    </lineage>
</organism>
<evidence type="ECO:0000256" key="1">
    <source>
        <dbReference type="ARBA" id="ARBA00022737"/>
    </source>
</evidence>
<evidence type="ECO:0000313" key="7">
    <source>
        <dbReference type="Proteomes" id="UP000447873"/>
    </source>
</evidence>
<accession>A0A8H3VPD8</accession>
<feature type="region of interest" description="Disordered" evidence="4">
    <location>
        <begin position="1"/>
        <end position="24"/>
    </location>
</feature>
<dbReference type="EMBL" id="WNWS01000148">
    <property type="protein sequence ID" value="KAE9977724.1"/>
    <property type="molecule type" value="Genomic_DNA"/>
</dbReference>
<dbReference type="Proteomes" id="UP000447873">
    <property type="component" value="Unassembled WGS sequence"/>
</dbReference>
<dbReference type="PANTHER" id="PTHR24171">
    <property type="entry name" value="ANKYRIN REPEAT DOMAIN-CONTAINING PROTEIN 39-RELATED"/>
    <property type="match status" value="1"/>
</dbReference>
<dbReference type="Pfam" id="PF12796">
    <property type="entry name" value="Ank_2"/>
    <property type="match status" value="1"/>
</dbReference>
<evidence type="ECO:0000313" key="5">
    <source>
        <dbReference type="EMBL" id="KAE9977724.1"/>
    </source>
</evidence>
<evidence type="ECO:0008006" key="9">
    <source>
        <dbReference type="Google" id="ProtNLM"/>
    </source>
</evidence>
<reference evidence="6 8" key="1">
    <citation type="submission" date="2019-07" db="EMBL/GenBank/DDBJ databases">
        <title>Venturia inaequalis Genome Resource.</title>
        <authorList>
            <person name="Lichtner F.J."/>
        </authorList>
    </citation>
    <scope>NUCLEOTIDE SEQUENCE [LARGE SCALE GENOMIC DNA]</scope>
    <source>
        <strain evidence="5 7">120213</strain>
        <strain evidence="6 8">DMI_063113</strain>
    </source>
</reference>
<gene>
    <name evidence="6" type="ORF">EG327_007232</name>
    <name evidence="5" type="ORF">EG328_001851</name>
</gene>
<dbReference type="PROSITE" id="PS50088">
    <property type="entry name" value="ANK_REPEAT"/>
    <property type="match status" value="2"/>
</dbReference>
<sequence length="149" mass="15901">MPIPMPDPEPSPSTPQPKDPSTLPPEALALAAKLFDYARAGDVPSLSQYLTAGIPTNLTNHEGNTLLMLAAYNGQKETVELLLSKNADTNVLNARGQSPIAGAVFKGYDEIVKLLVKGGADIRLGQPNAIDCARMFKREEALSIMGVEE</sequence>
<feature type="repeat" description="ANK" evidence="3">
    <location>
        <begin position="95"/>
        <end position="127"/>
    </location>
</feature>
<proteinExistence type="predicted"/>
<dbReference type="SUPFAM" id="SSF48403">
    <property type="entry name" value="Ankyrin repeat"/>
    <property type="match status" value="1"/>
</dbReference>
<evidence type="ECO:0000256" key="2">
    <source>
        <dbReference type="ARBA" id="ARBA00023043"/>
    </source>
</evidence>
<feature type="repeat" description="ANK" evidence="3">
    <location>
        <begin position="62"/>
        <end position="94"/>
    </location>
</feature>
<dbReference type="Gene3D" id="1.25.40.20">
    <property type="entry name" value="Ankyrin repeat-containing domain"/>
    <property type="match status" value="1"/>
</dbReference>
<dbReference type="EMBL" id="WNWR01000043">
    <property type="protein sequence ID" value="KAE9992924.1"/>
    <property type="molecule type" value="Genomic_DNA"/>
</dbReference>
<dbReference type="SMART" id="SM00248">
    <property type="entry name" value="ANK"/>
    <property type="match status" value="2"/>
</dbReference>
<evidence type="ECO:0000256" key="3">
    <source>
        <dbReference type="PROSITE-ProRule" id="PRU00023"/>
    </source>
</evidence>
<keyword evidence="8" id="KW-1185">Reference proteome</keyword>
<dbReference type="InterPro" id="IPR002110">
    <property type="entry name" value="Ankyrin_rpt"/>
</dbReference>
<comment type="caution">
    <text evidence="6">The sequence shown here is derived from an EMBL/GenBank/DDBJ whole genome shotgun (WGS) entry which is preliminary data.</text>
</comment>